<protein>
    <submittedName>
        <fullName evidence="1">Cytoplasmic protein,sciM</fullName>
    </submittedName>
</protein>
<gene>
    <name evidence="1" type="primary">sciM</name>
    <name evidence="1" type="ordered locus">azo3897</name>
</gene>
<dbReference type="RefSeq" id="WP_011767619.1">
    <property type="nucleotide sequence ID" value="NC_008702.1"/>
</dbReference>
<organism evidence="1 2">
    <name type="scientific">Azoarcus sp. (strain BH72)</name>
    <dbReference type="NCBI Taxonomy" id="418699"/>
    <lineage>
        <taxon>Bacteria</taxon>
        <taxon>Pseudomonadati</taxon>
        <taxon>Pseudomonadota</taxon>
        <taxon>Betaproteobacteria</taxon>
        <taxon>Rhodocyclales</taxon>
        <taxon>Zoogloeaceae</taxon>
        <taxon>Azoarcus</taxon>
    </lineage>
</organism>
<dbReference type="HOGENOM" id="CLU_112762_0_3_4"/>
<dbReference type="STRING" id="62928.azo3897"/>
<name>A1KCF7_AZOSB</name>
<dbReference type="KEGG" id="azo:azo3897"/>
<evidence type="ECO:0000313" key="2">
    <source>
        <dbReference type="Proteomes" id="UP000002588"/>
    </source>
</evidence>
<proteinExistence type="predicted"/>
<dbReference type="Proteomes" id="UP000002588">
    <property type="component" value="Chromosome"/>
</dbReference>
<sequence>MAVDMFIKIGDIKGESVDKVHADKIDVLAWSWGMSQSGTTHMGSGGGSGKVSVQDISFTKYVDASSHALIMACCNGKHYDEAVLIVRKAGEKPLEYIKVTMKEVIVTSVSTGGSGGEDRLTENVTLNFAEFKYEYTKQAPKGGKDSTMTATWNIAENDGNVG</sequence>
<dbReference type="PANTHER" id="PTHR36152">
    <property type="entry name" value="CYTOPLASMIC PROTEIN-RELATED"/>
    <property type="match status" value="1"/>
</dbReference>
<reference evidence="1 2" key="1">
    <citation type="journal article" date="2006" name="Nat. Biotechnol.">
        <title>Complete genome of the mutualistic, N2-fixing grass endophyte Azoarcus sp. strain BH72.</title>
        <authorList>
            <person name="Krause A."/>
            <person name="Ramakumar A."/>
            <person name="Bartels D."/>
            <person name="Battistoni F."/>
            <person name="Bekel T."/>
            <person name="Boch J."/>
            <person name="Boehm M."/>
            <person name="Friedrich F."/>
            <person name="Hurek T."/>
            <person name="Krause L."/>
            <person name="Linke B."/>
            <person name="McHardy A.C."/>
            <person name="Sarkar A."/>
            <person name="Schneiker S."/>
            <person name="Syed A.A."/>
            <person name="Thauer R."/>
            <person name="Vorhoelter F.-J."/>
            <person name="Weidner S."/>
            <person name="Puehler A."/>
            <person name="Reinhold-Hurek B."/>
            <person name="Kaiser O."/>
            <person name="Goesmann A."/>
        </authorList>
    </citation>
    <scope>NUCLEOTIDE SEQUENCE [LARGE SCALE GENOMIC DNA]</scope>
    <source>
        <strain evidence="1 2">BH72</strain>
    </source>
</reference>
<keyword evidence="2" id="KW-1185">Reference proteome</keyword>
<dbReference type="InterPro" id="IPR036624">
    <property type="entry name" value="Hcp1-lik_sf"/>
</dbReference>
<accession>A1KCF7</accession>
<dbReference type="Gene3D" id="2.30.110.20">
    <property type="entry name" value="Hcp1-like"/>
    <property type="match status" value="1"/>
</dbReference>
<evidence type="ECO:0000313" key="1">
    <source>
        <dbReference type="EMBL" id="CAL96513.1"/>
    </source>
</evidence>
<dbReference type="InterPro" id="IPR053165">
    <property type="entry name" value="HSI-I_assembly_Hcp1"/>
</dbReference>
<dbReference type="SUPFAM" id="SSF141452">
    <property type="entry name" value="Hcp1-like"/>
    <property type="match status" value="1"/>
</dbReference>
<dbReference type="Pfam" id="PF05638">
    <property type="entry name" value="T6SS_HCP"/>
    <property type="match status" value="1"/>
</dbReference>
<dbReference type="KEGG" id="aoa:dqs_4041"/>
<dbReference type="EMBL" id="AM406670">
    <property type="protein sequence ID" value="CAL96513.1"/>
    <property type="molecule type" value="Genomic_DNA"/>
</dbReference>
<dbReference type="eggNOG" id="COG3157">
    <property type="taxonomic scope" value="Bacteria"/>
</dbReference>
<dbReference type="AlphaFoldDB" id="A1KCF7"/>
<dbReference type="OrthoDB" id="5066999at2"/>
<dbReference type="PANTHER" id="PTHR36152:SF5">
    <property type="entry name" value="PROTEIN HCP1"/>
    <property type="match status" value="1"/>
</dbReference>
<dbReference type="InterPro" id="IPR008514">
    <property type="entry name" value="T6SS_Hcp"/>
</dbReference>